<feature type="non-terminal residue" evidence="1">
    <location>
        <position position="100"/>
    </location>
</feature>
<name>M4M8E1_9EUKA</name>
<protein>
    <submittedName>
        <fullName evidence="1">Cobalamin acquisition protein 1</fullName>
    </submittedName>
</protein>
<dbReference type="EMBL" id="JX042649">
    <property type="protein sequence ID" value="AGG56720.1"/>
    <property type="molecule type" value="mRNA"/>
</dbReference>
<feature type="non-terminal residue" evidence="1">
    <location>
        <position position="1"/>
    </location>
</feature>
<proteinExistence type="evidence at transcript level"/>
<gene>
    <name evidence="1" type="primary">CBA1</name>
</gene>
<dbReference type="AlphaFoldDB" id="M4M8E1"/>
<evidence type="ECO:0000313" key="1">
    <source>
        <dbReference type="EMBL" id="AGG56720.1"/>
    </source>
</evidence>
<accession>M4M8E1</accession>
<organism evidence="1">
    <name type="scientific">uncultured phototrophic eukaryote</name>
    <dbReference type="NCBI Taxonomy" id="172788"/>
    <lineage>
        <taxon>Eukaryota</taxon>
        <taxon>environmental samples</taxon>
    </lineage>
</organism>
<reference evidence="1" key="1">
    <citation type="journal article" date="2012" name="Proc. Natl. Acad. Sci. U.S.A.">
        <title>Influence of cobalamin scarcity on diatom molecular physiology and identification of a cobalamin acquisition protein.</title>
        <authorList>
            <person name="Bertrand E.M."/>
            <person name="Allen A.E."/>
            <person name="Dupont C.L."/>
            <person name="Norden-Krichmar T.M."/>
            <person name="Bai J."/>
            <person name="Valas R.E."/>
            <person name="Saito M.A."/>
        </authorList>
    </citation>
    <scope>NUCLEOTIDE SEQUENCE</scope>
</reference>
<sequence length="100" mass="11261">ILPIKTLVGVSLSVKHGDKTYYCEYASHCDADILSRPEGTGYNMTFGSPTVYWYMRDAEFLEMAKDADAWIYSGGDFDDIYELKGDLMDQIKAVTKRASV</sequence>